<dbReference type="SUPFAM" id="SSF46785">
    <property type="entry name" value="Winged helix' DNA-binding domain"/>
    <property type="match status" value="1"/>
</dbReference>
<evidence type="ECO:0000313" key="11">
    <source>
        <dbReference type="EMBL" id="KAK7275452.1"/>
    </source>
</evidence>
<comment type="caution">
    <text evidence="11">The sequence shown here is derived from an EMBL/GenBank/DDBJ whole genome shotgun (WGS) entry which is preliminary data.</text>
</comment>
<dbReference type="AlphaFoldDB" id="A0AAN9IDQ8"/>
<evidence type="ECO:0000259" key="10">
    <source>
        <dbReference type="Pfam" id="PF08100"/>
    </source>
</evidence>
<dbReference type="InterPro" id="IPR012967">
    <property type="entry name" value="COMT_dimerisation"/>
</dbReference>
<evidence type="ECO:0000259" key="9">
    <source>
        <dbReference type="Pfam" id="PF00891"/>
    </source>
</evidence>
<keyword evidence="12" id="KW-1185">Reference proteome</keyword>
<evidence type="ECO:0000256" key="3">
    <source>
        <dbReference type="ARBA" id="ARBA00022679"/>
    </source>
</evidence>
<feature type="active site" description="Proton acceptor" evidence="8">
    <location>
        <position position="282"/>
    </location>
</feature>
<keyword evidence="5" id="KW-0438">Lignin biosynthesis</keyword>
<dbReference type="Proteomes" id="UP001372338">
    <property type="component" value="Unassembled WGS sequence"/>
</dbReference>
<reference evidence="11 12" key="1">
    <citation type="submission" date="2024-01" db="EMBL/GenBank/DDBJ databases">
        <title>The genomes of 5 underutilized Papilionoideae crops provide insights into root nodulation and disease resistanc.</title>
        <authorList>
            <person name="Yuan L."/>
        </authorList>
    </citation>
    <scope>NUCLEOTIDE SEQUENCE [LARGE SCALE GENOMIC DNA]</scope>
    <source>
        <strain evidence="11">ZHUSHIDOU_FW_LH</strain>
        <tissue evidence="11">Leaf</tissue>
    </source>
</reference>
<keyword evidence="3" id="KW-0808">Transferase</keyword>
<dbReference type="PIRSF" id="PIRSF005739">
    <property type="entry name" value="O-mtase"/>
    <property type="match status" value="1"/>
</dbReference>
<evidence type="ECO:0000313" key="12">
    <source>
        <dbReference type="Proteomes" id="UP001372338"/>
    </source>
</evidence>
<protein>
    <recommendedName>
        <fullName evidence="6">caffeate O-methyltransferase</fullName>
        <ecNumber evidence="6">2.1.1.68</ecNumber>
    </recommendedName>
</protein>
<dbReference type="Pfam" id="PF00891">
    <property type="entry name" value="Methyltransf_2"/>
    <property type="match status" value="1"/>
</dbReference>
<dbReference type="InterPro" id="IPR029063">
    <property type="entry name" value="SAM-dependent_MTases_sf"/>
</dbReference>
<feature type="domain" description="O-methyltransferase C-terminal" evidence="9">
    <location>
        <begin position="153"/>
        <end position="358"/>
    </location>
</feature>
<comment type="pathway">
    <text evidence="1">Aromatic compound metabolism; phenylpropanoid biosynthesis.</text>
</comment>
<keyword evidence="4" id="KW-0949">S-adenosyl-L-methionine</keyword>
<dbReference type="Gene3D" id="3.40.50.150">
    <property type="entry name" value="Vaccinia Virus protein VP39"/>
    <property type="match status" value="1"/>
</dbReference>
<dbReference type="Pfam" id="PF08100">
    <property type="entry name" value="Dimerisation"/>
    <property type="match status" value="1"/>
</dbReference>
<gene>
    <name evidence="11" type="ORF">RIF29_16569</name>
</gene>
<evidence type="ECO:0000256" key="4">
    <source>
        <dbReference type="ARBA" id="ARBA00022691"/>
    </source>
</evidence>
<comment type="function">
    <text evidence="7">Catalyzes the conversion of caffeic acid to ferulic acid and of 5-hydroxyferulic acid to sinapic acid. The resulting products may subsequently be converted to the corresponding alcohols that are incorporated into lignins.</text>
</comment>
<dbReference type="PANTHER" id="PTHR11746">
    <property type="entry name" value="O-METHYLTRANSFERASE"/>
    <property type="match status" value="1"/>
</dbReference>
<organism evidence="11 12">
    <name type="scientific">Crotalaria pallida</name>
    <name type="common">Smooth rattlebox</name>
    <name type="synonym">Crotalaria striata</name>
    <dbReference type="NCBI Taxonomy" id="3830"/>
    <lineage>
        <taxon>Eukaryota</taxon>
        <taxon>Viridiplantae</taxon>
        <taxon>Streptophyta</taxon>
        <taxon>Embryophyta</taxon>
        <taxon>Tracheophyta</taxon>
        <taxon>Spermatophyta</taxon>
        <taxon>Magnoliopsida</taxon>
        <taxon>eudicotyledons</taxon>
        <taxon>Gunneridae</taxon>
        <taxon>Pentapetalae</taxon>
        <taxon>rosids</taxon>
        <taxon>fabids</taxon>
        <taxon>Fabales</taxon>
        <taxon>Fabaceae</taxon>
        <taxon>Papilionoideae</taxon>
        <taxon>50 kb inversion clade</taxon>
        <taxon>genistoids sensu lato</taxon>
        <taxon>core genistoids</taxon>
        <taxon>Crotalarieae</taxon>
        <taxon>Crotalaria</taxon>
    </lineage>
</organism>
<accession>A0AAN9IDQ8</accession>
<keyword evidence="2" id="KW-0489">Methyltransferase</keyword>
<dbReference type="InterPro" id="IPR036388">
    <property type="entry name" value="WH-like_DNA-bd_sf"/>
</dbReference>
<evidence type="ECO:0000256" key="5">
    <source>
        <dbReference type="ARBA" id="ARBA00022733"/>
    </source>
</evidence>
<evidence type="ECO:0000256" key="8">
    <source>
        <dbReference type="PIRSR" id="PIRSR005739-1"/>
    </source>
</evidence>
<feature type="domain" description="O-methyltransferase dimerisation" evidence="10">
    <location>
        <begin position="36"/>
        <end position="130"/>
    </location>
</feature>
<dbReference type="FunFam" id="3.40.50.150:FF:000061">
    <property type="entry name" value="Caffeic acid O-methyltransferase"/>
    <property type="match status" value="1"/>
</dbReference>
<dbReference type="InterPro" id="IPR001077">
    <property type="entry name" value="COMT_C"/>
</dbReference>
<dbReference type="InterPro" id="IPR036390">
    <property type="entry name" value="WH_DNA-bd_sf"/>
</dbReference>
<sequence>MAPSVETNKSSDAKPLKQEGGLIHQEEDGIVFALNVCSSVMFPMAVRSAVELGIFDILAKAEVEDVKLSAKDIATKIGSKNPEAPAMLDRILRLLSSHSMLYCSIVHEDNEQGAQRLYSLAPASKYFVTDPEDGVSFGATLNLPLDKVFLGSWTEMKGAILEGGVPFNRVYGMHAFEYPITDPRFNDVFNKAMVNCTTIIMKRVLEFYEGFEHINTLVDVGGGLGINLKLTTSKYPHLKGINFDLPHVLEHAPTYAGVEHVGGDMFESVPNGDAIFMKWILHDWSDEHCLKLLKNCHKAIPDDGKVIVVESILPEIPEGTVTAQNAFQADILMMAQNPGGKERTQHEYMQLATGAGFSGIRFIGPISGLWVMEFYK</sequence>
<evidence type="ECO:0000256" key="1">
    <source>
        <dbReference type="ARBA" id="ARBA00004928"/>
    </source>
</evidence>
<dbReference type="GO" id="GO:0046983">
    <property type="term" value="F:protein dimerization activity"/>
    <property type="evidence" value="ECO:0007669"/>
    <property type="project" value="InterPro"/>
</dbReference>
<dbReference type="EMBL" id="JAYWIO010000003">
    <property type="protein sequence ID" value="KAK7275452.1"/>
    <property type="molecule type" value="Genomic_DNA"/>
</dbReference>
<dbReference type="GO" id="GO:0047763">
    <property type="term" value="F:caffeate O-methyltransferase activity"/>
    <property type="evidence" value="ECO:0007669"/>
    <property type="project" value="UniProtKB-EC"/>
</dbReference>
<evidence type="ECO:0000256" key="2">
    <source>
        <dbReference type="ARBA" id="ARBA00022603"/>
    </source>
</evidence>
<dbReference type="Gene3D" id="1.10.10.10">
    <property type="entry name" value="Winged helix-like DNA-binding domain superfamily/Winged helix DNA-binding domain"/>
    <property type="match status" value="1"/>
</dbReference>
<dbReference type="FunFam" id="1.10.10.10:FF:000357">
    <property type="entry name" value="Caffeic acid 3-O-methyltransferase"/>
    <property type="match status" value="1"/>
</dbReference>
<dbReference type="GO" id="GO:0009809">
    <property type="term" value="P:lignin biosynthetic process"/>
    <property type="evidence" value="ECO:0007669"/>
    <property type="project" value="UniProtKB-KW"/>
</dbReference>
<evidence type="ECO:0000256" key="6">
    <source>
        <dbReference type="ARBA" id="ARBA00039011"/>
    </source>
</evidence>
<evidence type="ECO:0000256" key="7">
    <source>
        <dbReference type="ARBA" id="ARBA00045231"/>
    </source>
</evidence>
<name>A0AAN9IDQ8_CROPI</name>
<dbReference type="EC" id="2.1.1.68" evidence="6"/>
<dbReference type="GO" id="GO:0032259">
    <property type="term" value="P:methylation"/>
    <property type="evidence" value="ECO:0007669"/>
    <property type="project" value="UniProtKB-KW"/>
</dbReference>
<dbReference type="SUPFAM" id="SSF53335">
    <property type="entry name" value="S-adenosyl-L-methionine-dependent methyltransferases"/>
    <property type="match status" value="1"/>
</dbReference>
<proteinExistence type="predicted"/>
<dbReference type="GO" id="GO:0008757">
    <property type="term" value="F:S-adenosylmethionine-dependent methyltransferase activity"/>
    <property type="evidence" value="ECO:0007669"/>
    <property type="project" value="UniProtKB-ARBA"/>
</dbReference>
<dbReference type="InterPro" id="IPR016461">
    <property type="entry name" value="COMT-like"/>
</dbReference>
<dbReference type="PROSITE" id="PS51683">
    <property type="entry name" value="SAM_OMT_II"/>
    <property type="match status" value="1"/>
</dbReference>